<dbReference type="GeneID" id="94192853"/>
<feature type="region of interest" description="Disordered" evidence="1">
    <location>
        <begin position="1"/>
        <end position="20"/>
    </location>
</feature>
<dbReference type="AlphaFoldDB" id="A0AAV4LNJ9"/>
<proteinExistence type="predicted"/>
<name>A0AAV4LNJ9_BABCB</name>
<reference evidence="2 3" key="1">
    <citation type="submission" date="2021-06" db="EMBL/GenBank/DDBJ databases">
        <title>Genome sequence of Babesia caballi.</title>
        <authorList>
            <person name="Yamagishi J."/>
            <person name="Kidaka T."/>
            <person name="Ochi A."/>
        </authorList>
    </citation>
    <scope>NUCLEOTIDE SEQUENCE [LARGE SCALE GENOMIC DNA]</scope>
    <source>
        <strain evidence="2">USDA-D6B2</strain>
    </source>
</reference>
<comment type="caution">
    <text evidence="2">The sequence shown here is derived from an EMBL/GenBank/DDBJ whole genome shotgun (WGS) entry which is preliminary data.</text>
</comment>
<evidence type="ECO:0000313" key="2">
    <source>
        <dbReference type="EMBL" id="GIX61370.1"/>
    </source>
</evidence>
<organism evidence="2 3">
    <name type="scientific">Babesia caballi</name>
    <dbReference type="NCBI Taxonomy" id="5871"/>
    <lineage>
        <taxon>Eukaryota</taxon>
        <taxon>Sar</taxon>
        <taxon>Alveolata</taxon>
        <taxon>Apicomplexa</taxon>
        <taxon>Aconoidasida</taxon>
        <taxon>Piroplasmida</taxon>
        <taxon>Babesiidae</taxon>
        <taxon>Babesia</taxon>
    </lineage>
</organism>
<sequence length="168" mass="18402">MCSHSERNAARKSSPTLGEVGVVQPDEVEVHLPQLQKHSLLGLRLLQELHAAVHAVVKQQALQDVGLDGGEHAAGPGVLLLEAPERRRVVLEAEALLAPGPDVLRRRQAVLLRPKQGLHQIGEPVPRDGDARPGLPPDVGVVRVRFDLRRVSGACSRLPAQRRFRLRF</sequence>
<dbReference type="EMBL" id="BPLF01000001">
    <property type="protein sequence ID" value="GIX61370.1"/>
    <property type="molecule type" value="Genomic_DNA"/>
</dbReference>
<dbReference type="RefSeq" id="XP_067713441.1">
    <property type="nucleotide sequence ID" value="XM_067857340.1"/>
</dbReference>
<evidence type="ECO:0000313" key="3">
    <source>
        <dbReference type="Proteomes" id="UP001497744"/>
    </source>
</evidence>
<dbReference type="Proteomes" id="UP001497744">
    <property type="component" value="Unassembled WGS sequence"/>
</dbReference>
<protein>
    <submittedName>
        <fullName evidence="2">AAA family ATPase</fullName>
    </submittedName>
</protein>
<gene>
    <name evidence="2" type="ORF">BcabD6B2_08050</name>
</gene>
<keyword evidence="3" id="KW-1185">Reference proteome</keyword>
<accession>A0AAV4LNJ9</accession>
<evidence type="ECO:0000256" key="1">
    <source>
        <dbReference type="SAM" id="MobiDB-lite"/>
    </source>
</evidence>